<name>G4CH75_9NEIS</name>
<sequence>MPQMVLAMVILLSLHQHRLPESGFSVSGSLHAYLANGSHILPKT</sequence>
<reference evidence="1 2" key="1">
    <citation type="submission" date="2011-05" db="EMBL/GenBank/DDBJ databases">
        <authorList>
            <person name="Muzny D."/>
            <person name="Qin X."/>
            <person name="Deng J."/>
            <person name="Jiang H."/>
            <person name="Liu Y."/>
            <person name="Qu J."/>
            <person name="Song X.-Z."/>
            <person name="Zhang L."/>
            <person name="Thornton R."/>
            <person name="Coyle M."/>
            <person name="Francisco L."/>
            <person name="Jackson L."/>
            <person name="Javaid M."/>
            <person name="Korchina V."/>
            <person name="Kovar C."/>
            <person name="Mata R."/>
            <person name="Mathew T."/>
            <person name="Ngo R."/>
            <person name="Nguyen L."/>
            <person name="Nguyen N."/>
            <person name="Okwuonu G."/>
            <person name="Ongeri F."/>
            <person name="Pham C."/>
            <person name="Simmons D."/>
            <person name="Wilczek-Boney K."/>
            <person name="Hale W."/>
            <person name="Jakkamsetti A."/>
            <person name="Pham P."/>
            <person name="Ruth R."/>
            <person name="San Lucas F."/>
            <person name="Warren J."/>
            <person name="Zhang J."/>
            <person name="Zhao Z."/>
            <person name="Zhou C."/>
            <person name="Zhu D."/>
            <person name="Lee S."/>
            <person name="Bess C."/>
            <person name="Blankenburg K."/>
            <person name="Forbes L."/>
            <person name="Fu Q."/>
            <person name="Gubbala S."/>
            <person name="Hirani K."/>
            <person name="Jayaseelan J.C."/>
            <person name="Lara F."/>
            <person name="Munidasa M."/>
            <person name="Palculict T."/>
            <person name="Patil S."/>
            <person name="Pu L.-L."/>
            <person name="Saada N."/>
            <person name="Tang L."/>
            <person name="Weissenberger G."/>
            <person name="Zhu Y."/>
            <person name="Hemphill L."/>
            <person name="Shang Y."/>
            <person name="Youmans B."/>
            <person name="Ayvaz T."/>
            <person name="Ross M."/>
            <person name="Santibanez J."/>
            <person name="Aqrawi P."/>
            <person name="Gross S."/>
            <person name="Joshi V."/>
            <person name="Fowler G."/>
            <person name="Nazareth L."/>
            <person name="Reid J."/>
            <person name="Worley K."/>
            <person name="Petrosino J."/>
            <person name="Highlander S."/>
            <person name="Gibbs R."/>
        </authorList>
    </citation>
    <scope>NUCLEOTIDE SEQUENCE [LARGE SCALE GENOMIC DNA]</scope>
    <source>
        <strain evidence="1 2">871</strain>
    </source>
</reference>
<dbReference type="HOGENOM" id="CLU_3219086_0_0_4"/>
<protein>
    <submittedName>
        <fullName evidence="1">Uncharacterized protein</fullName>
    </submittedName>
</protein>
<dbReference type="AlphaFoldDB" id="G4CH75"/>
<comment type="caution">
    <text evidence="1">The sequence shown here is derived from an EMBL/GenBank/DDBJ whole genome shotgun (WGS) entry which is preliminary data.</text>
</comment>
<evidence type="ECO:0000313" key="1">
    <source>
        <dbReference type="EMBL" id="EGY52785.1"/>
    </source>
</evidence>
<evidence type="ECO:0000313" key="2">
    <source>
        <dbReference type="Proteomes" id="UP000003019"/>
    </source>
</evidence>
<organism evidence="1 2">
    <name type="scientific">Neisseria shayeganii 871</name>
    <dbReference type="NCBI Taxonomy" id="1032488"/>
    <lineage>
        <taxon>Bacteria</taxon>
        <taxon>Pseudomonadati</taxon>
        <taxon>Pseudomonadota</taxon>
        <taxon>Betaproteobacteria</taxon>
        <taxon>Neisseriales</taxon>
        <taxon>Neisseriaceae</taxon>
        <taxon>Neisseria</taxon>
    </lineage>
</organism>
<accession>G4CH75</accession>
<proteinExistence type="predicted"/>
<gene>
    <name evidence="1" type="ORF">HMPREF9371_0964</name>
</gene>
<dbReference type="PATRIC" id="fig|1032488.3.peg.899"/>
<dbReference type="Proteomes" id="UP000003019">
    <property type="component" value="Unassembled WGS sequence"/>
</dbReference>
<dbReference type="EMBL" id="AGAY01000034">
    <property type="protein sequence ID" value="EGY52785.1"/>
    <property type="molecule type" value="Genomic_DNA"/>
</dbReference>
<keyword evidence="2" id="KW-1185">Reference proteome</keyword>